<dbReference type="EMBL" id="CM004400">
    <property type="protein sequence ID" value="KAG8638614.1"/>
    <property type="molecule type" value="Genomic_DNA"/>
</dbReference>
<proteinExistence type="predicted"/>
<gene>
    <name evidence="1" type="ORF">MANES_14G047284v8</name>
</gene>
<protein>
    <submittedName>
        <fullName evidence="1">Uncharacterized protein</fullName>
    </submittedName>
</protein>
<keyword evidence="2" id="KW-1185">Reference proteome</keyword>
<evidence type="ECO:0000313" key="1">
    <source>
        <dbReference type="EMBL" id="KAG8638614.1"/>
    </source>
</evidence>
<accession>A0ACB7GE62</accession>
<sequence>MMTPRDHIEFLRKEWFSVGGGTNYLAPMLSNAVEYLSAELYTKDVHFLMEVIQNAEDNEYPEEVDPSLEFVITTRDITATGAPATLLIFNNEKGFHGKNIEALCNVGNSTKKGNRKRGYIGEKGIGFKSVFLISAQPYIFSNGYQIRFNEKPRPPCKLGFIVPEWVEESPSLDDIQQIYGPSSSLPSTVIILPLKPDKMEAVKQQLSSLHPEVLLFLSKIKRLSVREDNDDPRLNTISSIAITKETNLVTRKNIDAESFTLYLSAEENGDTSRGECSYYIWKQKFPVRPENKVERRMEVEEWVITLAFPNGDRLHRGMSSPGVYAFLPTEMVTNFPFIIQADFILASSRETILMDNVWNQGILNCVSSAFVQALISLVRTIEEAPVSNLPRMFEFLPVSSSPYPKLNAVRDSIKAKLVEENIVPSESCLEQKFFHRPCEVGRIMPEFWNILDKARDQGVSLLNLSSHGLYALNSSFDQPMYDQILNFLGVGAMNNEWYAKCIKGSNLVMGVSEETYSELLIFLAENWQSKFRNTDMLNIPLIKYVDVDGSVHLCSLNESARNKFQCCLSEKIDYASWLIDWNREFRSVAKRFFVPRSTQQALRSSSKLQAVWHWLINHAKLTACNVFEYATALCNHVSDDRKLVVAYVHFLYNSSSKNYLSESEVKRLCGSMPLLNNYGRVITTWSAVLVPASVSKWVQLCWANPWVNDGYIELSEDYSYFGYYAGQGTSGNQLIAFLKAHLSACDIPHITPPNAGIRTVSGPLTKDNAFLLLDWIHNLKYRGIRIPERFLTCIMEGSWLRITTNGSFGYRPPSQSFLLSSNTGNSNWGKIMQNASVLVDIPLIDLDFYGDKILKYKEDLKTIGVMFEYGEACEFIGKHLMSLANSSTLTRSNVISILNFVKFLRESLLPLDKFIHSVRGGRWLRTSRGDRSPVGSVLYDKEWSTAEQISDIPFIDAQYYGEELLCFKTELQLLGVIVDFSESYHLVVDCLRSPLTSLTSEALLLLLNCMRHSRFAEKIVNACRSTKCLKTNLGHKSPSECFCFDPEWGCLLEVFGGIPLIDHNFYGDRLFSFKMELKQLGVKVDFEEAIKGFVLTFKQRASSSSITAKNVFSFLSCYRQLKGTFKFPSDLKKCIREEKWLKTRLGDFRSPQDCILFGPEWESISPITLLPHIDDGENCYGMSIHEYKKELKSMGVVVELKDGLKFVVASLRFPRNPRLITPMNVLSLLACIRLLLQEGYSFGDDFLQKASVKWLKTQAGYRAPDKCCLFDSKWASYLKQTDGPFIDEEFYGFNIQSYKEELSIFGVIVDAEKGCSLLASHLTYHSDFASIIRIYNILSAYEWKSEGEGSGRIWVPLGRHDELGNGKWADPTECVLHDKDQLFGLQLNVLDKYYDPKLLNFFSSAFDVKCNPSLDDYCKIWKAWESTRSSLTHDECRAFWRCVMKHRSTKVEKTLANELVKLPVVSCSGEVLLFDKRDVFIADDLLLKDLFEEFSPRPIFVWYPQTSMPSLPRSKLLELYRAIGVQTISESVQMEELSLEDSVGLKRANPSDILIGKGLVRLILGFLADPSFNMGARRRREAVQCLLNLTVLETVEPINVSYNLLLSSGEIVNAKASQKIRWDKESSVLFAQKNDFAGGQKNLIEYATYFSEVIAEGVLWEIEDHICPLSELIKLAFLLNFDEAAVQYLMKSKNLQIFMEDEEFLSAAFQSGY</sequence>
<reference evidence="2" key="1">
    <citation type="journal article" date="2016" name="Nat. Biotechnol.">
        <title>Sequencing wild and cultivated cassava and related species reveals extensive interspecific hybridization and genetic diversity.</title>
        <authorList>
            <person name="Bredeson J.V."/>
            <person name="Lyons J.B."/>
            <person name="Prochnik S.E."/>
            <person name="Wu G.A."/>
            <person name="Ha C.M."/>
            <person name="Edsinger-Gonzales E."/>
            <person name="Grimwood J."/>
            <person name="Schmutz J."/>
            <person name="Rabbi I.Y."/>
            <person name="Egesi C."/>
            <person name="Nauluvula P."/>
            <person name="Lebot V."/>
            <person name="Ndunguru J."/>
            <person name="Mkamilo G."/>
            <person name="Bart R.S."/>
            <person name="Setter T.L."/>
            <person name="Gleadow R.M."/>
            <person name="Kulakow P."/>
            <person name="Ferguson M.E."/>
            <person name="Rounsley S."/>
            <person name="Rokhsar D.S."/>
        </authorList>
    </citation>
    <scope>NUCLEOTIDE SEQUENCE [LARGE SCALE GENOMIC DNA]</scope>
    <source>
        <strain evidence="2">cv. AM560-2</strain>
    </source>
</reference>
<name>A0ACB7GE62_MANES</name>
<evidence type="ECO:0000313" key="2">
    <source>
        <dbReference type="Proteomes" id="UP000091857"/>
    </source>
</evidence>
<dbReference type="Proteomes" id="UP000091857">
    <property type="component" value="Chromosome 14"/>
</dbReference>
<comment type="caution">
    <text evidence="1">The sequence shown here is derived from an EMBL/GenBank/DDBJ whole genome shotgun (WGS) entry which is preliminary data.</text>
</comment>
<organism evidence="1 2">
    <name type="scientific">Manihot esculenta</name>
    <name type="common">Cassava</name>
    <name type="synonym">Jatropha manihot</name>
    <dbReference type="NCBI Taxonomy" id="3983"/>
    <lineage>
        <taxon>Eukaryota</taxon>
        <taxon>Viridiplantae</taxon>
        <taxon>Streptophyta</taxon>
        <taxon>Embryophyta</taxon>
        <taxon>Tracheophyta</taxon>
        <taxon>Spermatophyta</taxon>
        <taxon>Magnoliopsida</taxon>
        <taxon>eudicotyledons</taxon>
        <taxon>Gunneridae</taxon>
        <taxon>Pentapetalae</taxon>
        <taxon>rosids</taxon>
        <taxon>fabids</taxon>
        <taxon>Malpighiales</taxon>
        <taxon>Euphorbiaceae</taxon>
        <taxon>Crotonoideae</taxon>
        <taxon>Manihoteae</taxon>
        <taxon>Manihot</taxon>
    </lineage>
</organism>